<keyword evidence="7 10" id="KW-0819">tRNA processing</keyword>
<dbReference type="GO" id="GO:0000049">
    <property type="term" value="F:tRNA binding"/>
    <property type="evidence" value="ECO:0007669"/>
    <property type="project" value="UniProtKB-UniRule"/>
</dbReference>
<sequence length="461" mass="52498">MDYLIRYRQMHETFRQPETEALAELNGFTIDWISYSNDSPFAIVRFPDNIDPLIAAQALTSRSILIWSVHELWGDGKDYSSLHTDIRTRTSHLWSSYRTPSFRFVCDSHRHSRPTSEQRATFEALDYLDFQGPIRMKDPDHLFTIFEDYDLHQKVPKRVCFGRMLAESNGKAVIKYNLKKRKYIATTSMDAELSLITANIALCRPGTLAYDPFMGTGSFPLAAAHFGSTVFGSDFDGRSIRGKKGRNVAGNFEQYGTSAHYLDGFAADLTHTPLRKQRVLNAIICDPPYGVREGLKVLGSTRDYLQQEVVLRDGTLAHLREDYIPPRKPYSFLRMLDDILDFSSEMLVDGGRLSMWMPVAGSSEEEVNEAGAQIDAPVEEYATPQHPSLQLVSQCRQDFNKWSRRLLTYKRFEDASVDAQAAAAYQMQRLKIQAADADGTADDLNGFRRKYFQGFREPVKT</sequence>
<accession>A0A2G5IA93</accession>
<dbReference type="EMBL" id="LKMD01000100">
    <property type="protein sequence ID" value="PIB01403.1"/>
    <property type="molecule type" value="Genomic_DNA"/>
</dbReference>
<evidence type="ECO:0000256" key="6">
    <source>
        <dbReference type="ARBA" id="ARBA00022691"/>
    </source>
</evidence>
<evidence type="ECO:0000256" key="3">
    <source>
        <dbReference type="ARBA" id="ARBA00022555"/>
    </source>
</evidence>
<keyword evidence="5 10" id="KW-0808">Transferase</keyword>
<dbReference type="Pfam" id="PF01170">
    <property type="entry name" value="UPF0020"/>
    <property type="match status" value="1"/>
</dbReference>
<evidence type="ECO:0000256" key="8">
    <source>
        <dbReference type="ARBA" id="ARBA00022884"/>
    </source>
</evidence>
<reference evidence="13 15" key="1">
    <citation type="submission" date="2015-10" db="EMBL/GenBank/DDBJ databases">
        <title>The cercosporin biosynthetic gene cluster was horizontally transferred to several fungal lineages and shown to be expanded in Cercospora beticola based on microsynteny with recipient genomes.</title>
        <authorList>
            <person name="De Jonge R."/>
            <person name="Ebert M.K."/>
            <person name="Suttle J.C."/>
            <person name="Jurick Ii W.M."/>
            <person name="Secor G.A."/>
            <person name="Thomma B.P."/>
            <person name="Van De Peer Y."/>
            <person name="Bolton M.D."/>
        </authorList>
    </citation>
    <scope>NUCLEOTIDE SEQUENCE [LARGE SCALE GENOMIC DNA]</scope>
    <source>
        <strain evidence="13 15">09-40</strain>
    </source>
</reference>
<dbReference type="InterPro" id="IPR059073">
    <property type="entry name" value="TRMT11_N"/>
</dbReference>
<keyword evidence="16" id="KW-1185">Reference proteome</keyword>
<dbReference type="EMBL" id="CP134184">
    <property type="protein sequence ID" value="WPA95569.1"/>
    <property type="molecule type" value="Genomic_DNA"/>
</dbReference>
<dbReference type="Gene3D" id="3.40.50.150">
    <property type="entry name" value="Vaccinia Virus protein VP39"/>
    <property type="match status" value="1"/>
</dbReference>
<gene>
    <name evidence="13" type="ORF">CB0940_00166</name>
    <name evidence="14" type="ORF">RHO25_000170</name>
</gene>
<keyword evidence="2" id="KW-0963">Cytoplasm</keyword>
<dbReference type="GO" id="GO:0005737">
    <property type="term" value="C:cytoplasm"/>
    <property type="evidence" value="ECO:0007669"/>
    <property type="project" value="UniProtKB-SubCell"/>
</dbReference>
<evidence type="ECO:0000256" key="7">
    <source>
        <dbReference type="ARBA" id="ARBA00022694"/>
    </source>
</evidence>
<dbReference type="Pfam" id="PF25904">
    <property type="entry name" value="Tmrp11_N"/>
    <property type="match status" value="1"/>
</dbReference>
<reference evidence="14 16" key="2">
    <citation type="submission" date="2023-09" db="EMBL/GenBank/DDBJ databases">
        <title>Complete-Gapless Cercospora beticola genome.</title>
        <authorList>
            <person name="Wyatt N.A."/>
            <person name="Spanner R.E."/>
            <person name="Bolton M.D."/>
        </authorList>
    </citation>
    <scope>NUCLEOTIDE SEQUENCE [LARGE SCALE GENOMIC DNA]</scope>
    <source>
        <strain evidence="14">Cb09-40</strain>
    </source>
</reference>
<dbReference type="Proteomes" id="UP001302367">
    <property type="component" value="Chromosome 1"/>
</dbReference>
<dbReference type="GO" id="GO:0043527">
    <property type="term" value="C:tRNA methyltransferase complex"/>
    <property type="evidence" value="ECO:0007669"/>
    <property type="project" value="UniProtKB-ARBA"/>
</dbReference>
<name>A0A2G5IA93_CERBT</name>
<comment type="subcellular location">
    <subcellularLocation>
        <location evidence="1">Cytoplasm</location>
    </subcellularLocation>
</comment>
<dbReference type="GO" id="GO:0160102">
    <property type="term" value="F:tRNA (guanine(10)-N2)-methyltransferase activity"/>
    <property type="evidence" value="ECO:0007669"/>
    <property type="project" value="UniProtKB-EC"/>
</dbReference>
<dbReference type="InterPro" id="IPR016691">
    <property type="entry name" value="TRMT11"/>
</dbReference>
<evidence type="ECO:0000313" key="13">
    <source>
        <dbReference type="EMBL" id="PIB01403.1"/>
    </source>
</evidence>
<evidence type="ECO:0000256" key="9">
    <source>
        <dbReference type="ARBA" id="ARBA00066937"/>
    </source>
</evidence>
<protein>
    <recommendedName>
        <fullName evidence="9">tRNA (guanine(10)-N(2))-methyltransferase</fullName>
        <ecNumber evidence="9">2.1.1.214</ecNumber>
    </recommendedName>
</protein>
<dbReference type="PROSITE" id="PS00092">
    <property type="entry name" value="N6_MTASE"/>
    <property type="match status" value="1"/>
</dbReference>
<evidence type="ECO:0000256" key="10">
    <source>
        <dbReference type="PROSITE-ProRule" id="PRU00959"/>
    </source>
</evidence>
<evidence type="ECO:0000259" key="12">
    <source>
        <dbReference type="Pfam" id="PF25904"/>
    </source>
</evidence>
<evidence type="ECO:0000256" key="1">
    <source>
        <dbReference type="ARBA" id="ARBA00004496"/>
    </source>
</evidence>
<dbReference type="PROSITE" id="PS51627">
    <property type="entry name" value="SAM_MT_TRM11"/>
    <property type="match status" value="1"/>
</dbReference>
<evidence type="ECO:0000313" key="14">
    <source>
        <dbReference type="EMBL" id="WPA95569.1"/>
    </source>
</evidence>
<evidence type="ECO:0000259" key="11">
    <source>
        <dbReference type="Pfam" id="PF01170"/>
    </source>
</evidence>
<dbReference type="InterPro" id="IPR002052">
    <property type="entry name" value="DNA_methylase_N6_adenine_CS"/>
</dbReference>
<dbReference type="PANTHER" id="PTHR13370:SF3">
    <property type="entry name" value="TRNA (GUANINE(10)-N2)-METHYLTRANSFERASE HOMOLOG"/>
    <property type="match status" value="1"/>
</dbReference>
<dbReference type="GO" id="GO:0032259">
    <property type="term" value="P:methylation"/>
    <property type="evidence" value="ECO:0007669"/>
    <property type="project" value="UniProtKB-UniRule"/>
</dbReference>
<dbReference type="InterPro" id="IPR000241">
    <property type="entry name" value="RlmKL-like_Mtase"/>
</dbReference>
<evidence type="ECO:0000256" key="2">
    <source>
        <dbReference type="ARBA" id="ARBA00022490"/>
    </source>
</evidence>
<evidence type="ECO:0000256" key="4">
    <source>
        <dbReference type="ARBA" id="ARBA00022603"/>
    </source>
</evidence>
<comment type="similarity">
    <text evidence="10">Belongs to the class I-like SAM-binding methyltransferase superfamily. TRM11 methyltransferase family.</text>
</comment>
<organism evidence="13 15">
    <name type="scientific">Cercospora beticola</name>
    <name type="common">Sugarbeet leaf spot fungus</name>
    <dbReference type="NCBI Taxonomy" id="122368"/>
    <lineage>
        <taxon>Eukaryota</taxon>
        <taxon>Fungi</taxon>
        <taxon>Dikarya</taxon>
        <taxon>Ascomycota</taxon>
        <taxon>Pezizomycotina</taxon>
        <taxon>Dothideomycetes</taxon>
        <taxon>Dothideomycetidae</taxon>
        <taxon>Mycosphaerellales</taxon>
        <taxon>Mycosphaerellaceae</taxon>
        <taxon>Cercospora</taxon>
    </lineage>
</organism>
<dbReference type="PIRSF" id="PIRSF017259">
    <property type="entry name" value="tRNA_mtfrase_TRM11"/>
    <property type="match status" value="1"/>
</dbReference>
<dbReference type="Proteomes" id="UP000230605">
    <property type="component" value="Chromosome 1"/>
</dbReference>
<feature type="domain" description="Ribosomal RNA large subunit methyltransferase K/L-like methyltransferase" evidence="11">
    <location>
        <begin position="180"/>
        <end position="294"/>
    </location>
</feature>
<dbReference type="SUPFAM" id="SSF53335">
    <property type="entry name" value="S-adenosyl-L-methionine-dependent methyltransferases"/>
    <property type="match status" value="1"/>
</dbReference>
<dbReference type="OrthoDB" id="296065at2759"/>
<evidence type="ECO:0000256" key="5">
    <source>
        <dbReference type="ARBA" id="ARBA00022679"/>
    </source>
</evidence>
<dbReference type="GO" id="GO:0008033">
    <property type="term" value="P:tRNA processing"/>
    <property type="evidence" value="ECO:0007669"/>
    <property type="project" value="UniProtKB-UniRule"/>
</dbReference>
<dbReference type="InterPro" id="IPR029063">
    <property type="entry name" value="SAM-dependent_MTases_sf"/>
</dbReference>
<dbReference type="EC" id="2.1.1.214" evidence="9"/>
<keyword evidence="3 10" id="KW-0820">tRNA-binding</keyword>
<evidence type="ECO:0000313" key="15">
    <source>
        <dbReference type="Proteomes" id="UP000230605"/>
    </source>
</evidence>
<keyword evidence="6 10" id="KW-0949">S-adenosyl-L-methionine</keyword>
<dbReference type="PANTHER" id="PTHR13370">
    <property type="entry name" value="RNA METHYLASE-RELATED"/>
    <property type="match status" value="1"/>
</dbReference>
<evidence type="ECO:0000313" key="16">
    <source>
        <dbReference type="Proteomes" id="UP001302367"/>
    </source>
</evidence>
<dbReference type="AlphaFoldDB" id="A0A2G5IA93"/>
<keyword evidence="8 10" id="KW-0694">RNA-binding</keyword>
<keyword evidence="4 10" id="KW-0489">Methyltransferase</keyword>
<proteinExistence type="inferred from homology"/>
<feature type="domain" description="tRNA (guanine(10)-N(2))-methyltransferase TRMT11 N-terminal" evidence="12">
    <location>
        <begin position="1"/>
        <end position="169"/>
    </location>
</feature>